<dbReference type="Proteomes" id="UP000192573">
    <property type="component" value="Unassembled WGS sequence"/>
</dbReference>
<dbReference type="InterPro" id="IPR056442">
    <property type="entry name" value="GINT1_N"/>
</dbReference>
<comment type="caution">
    <text evidence="2">The sequence shown here is derived from an EMBL/GenBank/DDBJ whole genome shotgun (WGS) entry which is preliminary data.</text>
</comment>
<dbReference type="SUPFAM" id="SSF75005">
    <property type="entry name" value="Arabinanase/levansucrase/invertase"/>
    <property type="match status" value="1"/>
</dbReference>
<protein>
    <recommendedName>
        <fullName evidence="1">Glucosamine inositolphosphorylceramide transferase 1 N-terminal domain-containing protein</fullName>
    </recommendedName>
</protein>
<organism evidence="2 3">
    <name type="scientific">Citrobacter braakii</name>
    <dbReference type="NCBI Taxonomy" id="57706"/>
    <lineage>
        <taxon>Bacteria</taxon>
        <taxon>Pseudomonadati</taxon>
        <taxon>Pseudomonadota</taxon>
        <taxon>Gammaproteobacteria</taxon>
        <taxon>Enterobacterales</taxon>
        <taxon>Enterobacteriaceae</taxon>
        <taxon>Citrobacter</taxon>
        <taxon>Citrobacter freundii complex</taxon>
    </lineage>
</organism>
<evidence type="ECO:0000313" key="3">
    <source>
        <dbReference type="Proteomes" id="UP000192573"/>
    </source>
</evidence>
<dbReference type="InterPro" id="IPR023296">
    <property type="entry name" value="Glyco_hydro_beta-prop_sf"/>
</dbReference>
<dbReference type="RefSeq" id="WP_080859113.1">
    <property type="nucleotide sequence ID" value="NZ_CP077300.1"/>
</dbReference>
<reference evidence="2 3" key="1">
    <citation type="submission" date="2017-03" db="EMBL/GenBank/DDBJ databases">
        <authorList>
            <person name="Afonso C.L."/>
            <person name="Miller P.J."/>
            <person name="Scott M.A."/>
            <person name="Spackman E."/>
            <person name="Goraichik I."/>
            <person name="Dimitrov K.M."/>
            <person name="Suarez D.L."/>
            <person name="Swayne D.E."/>
        </authorList>
    </citation>
    <scope>NUCLEOTIDE SEQUENCE [LARGE SCALE GENOMIC DNA]</scope>
    <source>
        <strain evidence="2 3">ATCC 51113</strain>
    </source>
</reference>
<accession>A0A1V8NZN1</accession>
<evidence type="ECO:0000259" key="1">
    <source>
        <dbReference type="Pfam" id="PF24793"/>
    </source>
</evidence>
<sequence>MLAKLKRIINMLFYHESWDIMIIKDHGTHQFPDNTLDILNKSAAQQLKKEYTFQADPFLIEKDDKLYVFYEAFSFRNSKGTLRCRILDRELVEIDDVKLEGFDDLMCHLSFPFLININDQLFMIPESSERKEVILFQSVEFPTRWKKIKVLISDTEVTDNIFLSMNETCYLISTTMDNKIIIHSAEHLHGQWQRITPALKVSNHHHRGAGAPYLVDNKMYFLTQECTPETYGKSIYIKELVTLNDATFDENLIEQINSSINHSDGVHTLNFSSNYIAYDTKINKFSFLSILRKISYKCMVSYRNYYLARRHQ</sequence>
<dbReference type="AlphaFoldDB" id="A0A1V8NZN1"/>
<dbReference type="Pfam" id="PF24793">
    <property type="entry name" value="GINT1_N"/>
    <property type="match status" value="1"/>
</dbReference>
<feature type="domain" description="Glucosamine inositolphosphorylceramide transferase 1 N-terminal" evidence="1">
    <location>
        <begin position="44"/>
        <end position="253"/>
    </location>
</feature>
<proteinExistence type="predicted"/>
<dbReference type="EMBL" id="NAEW01000004">
    <property type="protein sequence ID" value="OQM41902.1"/>
    <property type="molecule type" value="Genomic_DNA"/>
</dbReference>
<evidence type="ECO:0000313" key="2">
    <source>
        <dbReference type="EMBL" id="OQM41902.1"/>
    </source>
</evidence>
<gene>
    <name evidence="2" type="ORF">BZK42_10160</name>
</gene>
<name>A0A1V8NZN1_CITBR</name>